<keyword evidence="3" id="KW-0479">Metal-binding</keyword>
<evidence type="ECO:0000256" key="5">
    <source>
        <dbReference type="RuleBase" id="RU003512"/>
    </source>
</evidence>
<dbReference type="InterPro" id="IPR006128">
    <property type="entry name" value="Lipoprotein_PsaA-like"/>
</dbReference>
<dbReference type="GO" id="GO:0030001">
    <property type="term" value="P:metal ion transport"/>
    <property type="evidence" value="ECO:0007669"/>
    <property type="project" value="InterPro"/>
</dbReference>
<evidence type="ECO:0000313" key="8">
    <source>
        <dbReference type="Proteomes" id="UP000516384"/>
    </source>
</evidence>
<reference evidence="7 8" key="1">
    <citation type="submission" date="2020-09" db="EMBL/GenBank/DDBJ databases">
        <title>Characterization of Paenibacillus peoriae strain ZF390 with broad-spectrum antimicrobial activity as a potential biocontrol agent.</title>
        <authorList>
            <person name="Li L."/>
            <person name="Zhao Y."/>
            <person name="Li B."/>
            <person name="Xie X."/>
        </authorList>
    </citation>
    <scope>NUCLEOTIDE SEQUENCE [LARGE SCALE GENOMIC DNA]</scope>
    <source>
        <strain evidence="7 8">ZF390</strain>
    </source>
</reference>
<dbReference type="PANTHER" id="PTHR42953">
    <property type="entry name" value="HIGH-AFFINITY ZINC UPTAKE SYSTEM PROTEIN ZNUA-RELATED"/>
    <property type="match status" value="1"/>
</dbReference>
<sequence length="323" mass="35432">MNKQFKKALPRWVTTVGVLSLALVLATACTDAKKKEQGTAREAGQKIKATATIGMISDIVGKVGGNHVEVTGIMKSGVDPHLYKASQGDMRKLDQADVIFYNGLHLEGKMQDILEKISKQKPVIPVSKNIAQDQLRAGSPEMGSEHDPHIWFNVQNWMSAVETVRDELSALDAVHAEEYKANAEAYLTELRELDDYTREQIASIPEAQRVLVTAHDAFGYFGDAYHIQVRGLQGMSTESEAGSQDVTKLRDYLVEHKIKAIFVESSVPRKAIDAVIQGAAQQGHTIRVGGELYSDAMGEEGTEDGTYIGMVKHNVNTIVKALK</sequence>
<proteinExistence type="inferred from homology"/>
<dbReference type="InterPro" id="IPR050492">
    <property type="entry name" value="Bact_metal-bind_prot9"/>
</dbReference>
<feature type="chain" id="PRO_5038863318" evidence="6">
    <location>
        <begin position="29"/>
        <end position="323"/>
    </location>
</feature>
<dbReference type="AlphaFoldDB" id="A0A7H0YC67"/>
<dbReference type="GO" id="GO:0007155">
    <property type="term" value="P:cell adhesion"/>
    <property type="evidence" value="ECO:0007669"/>
    <property type="project" value="InterPro"/>
</dbReference>
<dbReference type="GO" id="GO:0030313">
    <property type="term" value="C:cell envelope"/>
    <property type="evidence" value="ECO:0007669"/>
    <property type="project" value="UniProtKB-SubCell"/>
</dbReference>
<name>A0A7H0YC67_9BACL</name>
<evidence type="ECO:0000313" key="7">
    <source>
        <dbReference type="EMBL" id="QNR68675.1"/>
    </source>
</evidence>
<dbReference type="Pfam" id="PF01297">
    <property type="entry name" value="ZnuA"/>
    <property type="match status" value="1"/>
</dbReference>
<accession>A0A7H0YC67</accession>
<dbReference type="SUPFAM" id="SSF53807">
    <property type="entry name" value="Helical backbone' metal receptor"/>
    <property type="match status" value="1"/>
</dbReference>
<evidence type="ECO:0000256" key="1">
    <source>
        <dbReference type="ARBA" id="ARBA00004196"/>
    </source>
</evidence>
<evidence type="ECO:0000256" key="2">
    <source>
        <dbReference type="ARBA" id="ARBA00022448"/>
    </source>
</evidence>
<dbReference type="GO" id="GO:0046872">
    <property type="term" value="F:metal ion binding"/>
    <property type="evidence" value="ECO:0007669"/>
    <property type="project" value="UniProtKB-KW"/>
</dbReference>
<keyword evidence="2 5" id="KW-0813">Transport</keyword>
<dbReference type="PRINTS" id="PR00691">
    <property type="entry name" value="ADHESINB"/>
</dbReference>
<dbReference type="InterPro" id="IPR006127">
    <property type="entry name" value="ZnuA-like"/>
</dbReference>
<dbReference type="PROSITE" id="PS51257">
    <property type="entry name" value="PROKAR_LIPOPROTEIN"/>
    <property type="match status" value="1"/>
</dbReference>
<dbReference type="PRINTS" id="PR00690">
    <property type="entry name" value="ADHESNFAMILY"/>
</dbReference>
<evidence type="ECO:0000256" key="3">
    <source>
        <dbReference type="ARBA" id="ARBA00022723"/>
    </source>
</evidence>
<organism evidence="7 8">
    <name type="scientific">Paenibacillus peoriae</name>
    <dbReference type="NCBI Taxonomy" id="59893"/>
    <lineage>
        <taxon>Bacteria</taxon>
        <taxon>Bacillati</taxon>
        <taxon>Bacillota</taxon>
        <taxon>Bacilli</taxon>
        <taxon>Bacillales</taxon>
        <taxon>Paenibacillaceae</taxon>
        <taxon>Paenibacillus</taxon>
    </lineage>
</organism>
<comment type="similarity">
    <text evidence="5">Belongs to the bacterial solute-binding protein 9 family.</text>
</comment>
<comment type="subcellular location">
    <subcellularLocation>
        <location evidence="1">Cell envelope</location>
    </subcellularLocation>
</comment>
<evidence type="ECO:0000256" key="6">
    <source>
        <dbReference type="SAM" id="SignalP"/>
    </source>
</evidence>
<dbReference type="PANTHER" id="PTHR42953:SF1">
    <property type="entry name" value="METAL-BINDING PROTEIN HI_0362-RELATED"/>
    <property type="match status" value="1"/>
</dbReference>
<dbReference type="Gene3D" id="3.40.50.1980">
    <property type="entry name" value="Nitrogenase molybdenum iron protein domain"/>
    <property type="match status" value="2"/>
</dbReference>
<evidence type="ECO:0000256" key="4">
    <source>
        <dbReference type="ARBA" id="ARBA00022729"/>
    </source>
</evidence>
<feature type="signal peptide" evidence="6">
    <location>
        <begin position="1"/>
        <end position="28"/>
    </location>
</feature>
<gene>
    <name evidence="7" type="ORF">IAQ67_06445</name>
</gene>
<dbReference type="RefSeq" id="WP_103047580.1">
    <property type="nucleotide sequence ID" value="NZ_CP061172.1"/>
</dbReference>
<keyword evidence="4 6" id="KW-0732">Signal</keyword>
<dbReference type="EMBL" id="CP061172">
    <property type="protein sequence ID" value="QNR68675.1"/>
    <property type="molecule type" value="Genomic_DNA"/>
</dbReference>
<dbReference type="InterPro" id="IPR006129">
    <property type="entry name" value="AdhesinB"/>
</dbReference>
<dbReference type="Proteomes" id="UP000516384">
    <property type="component" value="Chromosome"/>
</dbReference>
<protein>
    <submittedName>
        <fullName evidence="7">Zinc ABC transporter substrate-binding protein</fullName>
    </submittedName>
</protein>